<dbReference type="EC" id="3.6.4.13" evidence="6"/>
<evidence type="ECO:0000256" key="7">
    <source>
        <dbReference type="SAM" id="MobiDB-lite"/>
    </source>
</evidence>
<comment type="function">
    <text evidence="6">RNA helicase.</text>
</comment>
<evidence type="ECO:0000313" key="10">
    <source>
        <dbReference type="Proteomes" id="UP000887572"/>
    </source>
</evidence>
<feature type="domain" description="DEAD-box RNA helicase Q" evidence="9">
    <location>
        <begin position="32"/>
        <end position="60"/>
    </location>
</feature>
<evidence type="ECO:0000256" key="6">
    <source>
        <dbReference type="RuleBase" id="RU365068"/>
    </source>
</evidence>
<keyword evidence="4 6" id="KW-0067">ATP-binding</keyword>
<evidence type="ECO:0000313" key="11">
    <source>
        <dbReference type="WBParaSite" id="Gr19_v10_g13456.t1"/>
    </source>
</evidence>
<dbReference type="PROSITE" id="PS51195">
    <property type="entry name" value="Q_MOTIF"/>
    <property type="match status" value="1"/>
</dbReference>
<dbReference type="WBParaSite" id="Gr19_v10_g13456.t1">
    <property type="protein sequence ID" value="Gr19_v10_g13456.t1"/>
    <property type="gene ID" value="Gr19_v10_g13456"/>
</dbReference>
<dbReference type="InterPro" id="IPR011545">
    <property type="entry name" value="DEAD/DEAH_box_helicase_dom"/>
</dbReference>
<evidence type="ECO:0000259" key="9">
    <source>
        <dbReference type="PROSITE" id="PS51195"/>
    </source>
</evidence>
<keyword evidence="1 6" id="KW-0547">Nucleotide-binding</keyword>
<sequence>MAETELAQTDHLSSKRPGNTMDVVSLTEASSSTWNATGLSATILEALDTLNFPFPTPIQSAVIPPAVKLRKDIIGAAETGSGKTLAFAIPILEQWLESGNGIADNEHSQMEDLLFALIISPTRELAVQIKDVFKAFSAKIGPRTLKVVAIVGGMSEQKQHRLLKSRPDVIVATPGRLWALRQTGAEYLADLSALRILVVDEIDRMLEQGHFEELRHIVQDIHRAKKEQKIRKSVGSDELKSAVNVSRPPLQTLIFSATLTFTHHIPLRRGEKAPQSSMDPQQKVRRIAHSMCMRKGSAHLSVVDLTPPQKTPQTLIECRMNCGDLLQKDSNLLYVLKRYGGRTLEIGGREDVVAAWTDEGEGTAEERGQIQRVGRCRPTTEGYIHRSGRTARASNAGLSVLFVDPLDLHHYLKICRNLNKEEDLQLLAMDAPKLMESCRSLVQLATEAESLEHTLKKRKSRDQWFERIAREADLVWDEGETAMKRKMGRNDADEGPSNEELMQRRKRAIEKTLKGIVTSRGQQQQHVREGTGDGAEGGEKMGRETESVKRVKLEKGLKKWVKRARMDRQ</sequence>
<dbReference type="SUPFAM" id="SSF52540">
    <property type="entry name" value="P-loop containing nucleoside triphosphate hydrolases"/>
    <property type="match status" value="2"/>
</dbReference>
<comment type="domain">
    <text evidence="6">The Q motif is unique to and characteristic of the DEAD box family of RNA helicases and controls ATP binding and hydrolysis.</text>
</comment>
<dbReference type="Gene3D" id="3.40.50.300">
    <property type="entry name" value="P-loop containing nucleotide triphosphate hydrolases"/>
    <property type="match status" value="2"/>
</dbReference>
<proteinExistence type="inferred from homology"/>
<keyword evidence="3 6" id="KW-0347">Helicase</keyword>
<accession>A0A914H5Q0</accession>
<reference evidence="11" key="1">
    <citation type="submission" date="2022-11" db="UniProtKB">
        <authorList>
            <consortium name="WormBaseParasite"/>
        </authorList>
    </citation>
    <scope>IDENTIFICATION</scope>
</reference>
<keyword evidence="10" id="KW-1185">Reference proteome</keyword>
<evidence type="ECO:0000259" key="8">
    <source>
        <dbReference type="PROSITE" id="PS51192"/>
    </source>
</evidence>
<feature type="region of interest" description="Disordered" evidence="7">
    <location>
        <begin position="517"/>
        <end position="550"/>
    </location>
</feature>
<comment type="catalytic activity">
    <reaction evidence="6">
        <text>ATP + H2O = ADP + phosphate + H(+)</text>
        <dbReference type="Rhea" id="RHEA:13065"/>
        <dbReference type="ChEBI" id="CHEBI:15377"/>
        <dbReference type="ChEBI" id="CHEBI:15378"/>
        <dbReference type="ChEBI" id="CHEBI:30616"/>
        <dbReference type="ChEBI" id="CHEBI:43474"/>
        <dbReference type="ChEBI" id="CHEBI:456216"/>
        <dbReference type="EC" id="3.6.4.13"/>
    </reaction>
</comment>
<dbReference type="AlphaFoldDB" id="A0A914H5Q0"/>
<dbReference type="GO" id="GO:0003724">
    <property type="term" value="F:RNA helicase activity"/>
    <property type="evidence" value="ECO:0007669"/>
    <property type="project" value="UniProtKB-EC"/>
</dbReference>
<feature type="domain" description="Helicase ATP-binding" evidence="8">
    <location>
        <begin position="64"/>
        <end position="277"/>
    </location>
</feature>
<dbReference type="PROSITE" id="PS51192">
    <property type="entry name" value="HELICASE_ATP_BIND_1"/>
    <property type="match status" value="1"/>
</dbReference>
<dbReference type="SMART" id="SM00487">
    <property type="entry name" value="DEXDc"/>
    <property type="match status" value="1"/>
</dbReference>
<dbReference type="PANTHER" id="PTHR24031">
    <property type="entry name" value="RNA HELICASE"/>
    <property type="match status" value="1"/>
</dbReference>
<dbReference type="GO" id="GO:0005524">
    <property type="term" value="F:ATP binding"/>
    <property type="evidence" value="ECO:0007669"/>
    <property type="project" value="UniProtKB-UniRule"/>
</dbReference>
<dbReference type="GO" id="GO:0003723">
    <property type="term" value="F:RNA binding"/>
    <property type="evidence" value="ECO:0007669"/>
    <property type="project" value="UniProtKB-UniRule"/>
</dbReference>
<evidence type="ECO:0000256" key="1">
    <source>
        <dbReference type="ARBA" id="ARBA00022741"/>
    </source>
</evidence>
<dbReference type="GO" id="GO:0016787">
    <property type="term" value="F:hydrolase activity"/>
    <property type="evidence" value="ECO:0007669"/>
    <property type="project" value="UniProtKB-KW"/>
</dbReference>
<dbReference type="InterPro" id="IPR014001">
    <property type="entry name" value="Helicase_ATP-bd"/>
</dbReference>
<comment type="similarity">
    <text evidence="6">Belongs to the DEAD box helicase family.</text>
</comment>
<keyword evidence="2 6" id="KW-0378">Hydrolase</keyword>
<dbReference type="InterPro" id="IPR027417">
    <property type="entry name" value="P-loop_NTPase"/>
</dbReference>
<feature type="compositionally biased region" description="Basic and acidic residues" evidence="7">
    <location>
        <begin position="526"/>
        <end position="550"/>
    </location>
</feature>
<keyword evidence="6" id="KW-0694">RNA-binding</keyword>
<evidence type="ECO:0000256" key="4">
    <source>
        <dbReference type="ARBA" id="ARBA00022840"/>
    </source>
</evidence>
<dbReference type="Proteomes" id="UP000887572">
    <property type="component" value="Unplaced"/>
</dbReference>
<evidence type="ECO:0000256" key="5">
    <source>
        <dbReference type="PROSITE-ProRule" id="PRU00552"/>
    </source>
</evidence>
<evidence type="ECO:0000256" key="2">
    <source>
        <dbReference type="ARBA" id="ARBA00022801"/>
    </source>
</evidence>
<protein>
    <recommendedName>
        <fullName evidence="6">ATP-dependent RNA helicase</fullName>
        <ecNumber evidence="6">3.6.4.13</ecNumber>
    </recommendedName>
</protein>
<organism evidence="10 11">
    <name type="scientific">Globodera rostochiensis</name>
    <name type="common">Golden nematode worm</name>
    <name type="synonym">Heterodera rostochiensis</name>
    <dbReference type="NCBI Taxonomy" id="31243"/>
    <lineage>
        <taxon>Eukaryota</taxon>
        <taxon>Metazoa</taxon>
        <taxon>Ecdysozoa</taxon>
        <taxon>Nematoda</taxon>
        <taxon>Chromadorea</taxon>
        <taxon>Rhabditida</taxon>
        <taxon>Tylenchina</taxon>
        <taxon>Tylenchomorpha</taxon>
        <taxon>Tylenchoidea</taxon>
        <taxon>Heteroderidae</taxon>
        <taxon>Heteroderinae</taxon>
        <taxon>Globodera</taxon>
    </lineage>
</organism>
<name>A0A914H5Q0_GLORO</name>
<feature type="short sequence motif" description="Q motif" evidence="5">
    <location>
        <begin position="32"/>
        <end position="60"/>
    </location>
</feature>
<evidence type="ECO:0000256" key="3">
    <source>
        <dbReference type="ARBA" id="ARBA00022806"/>
    </source>
</evidence>
<dbReference type="Pfam" id="PF00270">
    <property type="entry name" value="DEAD"/>
    <property type="match status" value="1"/>
</dbReference>
<dbReference type="InterPro" id="IPR014014">
    <property type="entry name" value="RNA_helicase_DEAD_Q_motif"/>
</dbReference>